<dbReference type="OrthoDB" id="10356010at2759"/>
<evidence type="ECO:0000313" key="1">
    <source>
        <dbReference type="EMBL" id="KAF1912926.1"/>
    </source>
</evidence>
<proteinExistence type="predicted"/>
<dbReference type="Proteomes" id="UP000800096">
    <property type="component" value="Unassembled WGS sequence"/>
</dbReference>
<reference evidence="1" key="1">
    <citation type="journal article" date="2020" name="Stud. Mycol.">
        <title>101 Dothideomycetes genomes: a test case for predicting lifestyles and emergence of pathogens.</title>
        <authorList>
            <person name="Haridas S."/>
            <person name="Albert R."/>
            <person name="Binder M."/>
            <person name="Bloem J."/>
            <person name="Labutti K."/>
            <person name="Salamov A."/>
            <person name="Andreopoulos B."/>
            <person name="Baker S."/>
            <person name="Barry K."/>
            <person name="Bills G."/>
            <person name="Bluhm B."/>
            <person name="Cannon C."/>
            <person name="Castanera R."/>
            <person name="Culley D."/>
            <person name="Daum C."/>
            <person name="Ezra D."/>
            <person name="Gonzalez J."/>
            <person name="Henrissat B."/>
            <person name="Kuo A."/>
            <person name="Liang C."/>
            <person name="Lipzen A."/>
            <person name="Lutzoni F."/>
            <person name="Magnuson J."/>
            <person name="Mondo S."/>
            <person name="Nolan M."/>
            <person name="Ohm R."/>
            <person name="Pangilinan J."/>
            <person name="Park H.-J."/>
            <person name="Ramirez L."/>
            <person name="Alfaro M."/>
            <person name="Sun H."/>
            <person name="Tritt A."/>
            <person name="Yoshinaga Y."/>
            <person name="Zwiers L.-H."/>
            <person name="Turgeon B."/>
            <person name="Goodwin S."/>
            <person name="Spatafora J."/>
            <person name="Crous P."/>
            <person name="Grigoriev I."/>
        </authorList>
    </citation>
    <scope>NUCLEOTIDE SEQUENCE</scope>
    <source>
        <strain evidence="1">HMLAC05119</strain>
    </source>
</reference>
<keyword evidence="2" id="KW-1185">Reference proteome</keyword>
<name>A0A6A5QDP4_AMPQU</name>
<protein>
    <submittedName>
        <fullName evidence="1">Uncharacterized protein</fullName>
    </submittedName>
</protein>
<evidence type="ECO:0000313" key="2">
    <source>
        <dbReference type="Proteomes" id="UP000800096"/>
    </source>
</evidence>
<dbReference type="AlphaFoldDB" id="A0A6A5QDP4"/>
<accession>A0A6A5QDP4</accession>
<organism evidence="1 2">
    <name type="scientific">Ampelomyces quisqualis</name>
    <name type="common">Powdery mildew agent</name>
    <dbReference type="NCBI Taxonomy" id="50730"/>
    <lineage>
        <taxon>Eukaryota</taxon>
        <taxon>Fungi</taxon>
        <taxon>Dikarya</taxon>
        <taxon>Ascomycota</taxon>
        <taxon>Pezizomycotina</taxon>
        <taxon>Dothideomycetes</taxon>
        <taxon>Pleosporomycetidae</taxon>
        <taxon>Pleosporales</taxon>
        <taxon>Pleosporineae</taxon>
        <taxon>Phaeosphaeriaceae</taxon>
        <taxon>Ampelomyces</taxon>
    </lineage>
</organism>
<gene>
    <name evidence="1" type="ORF">BDU57DRAFT_457103</name>
</gene>
<dbReference type="EMBL" id="ML979139">
    <property type="protein sequence ID" value="KAF1912926.1"/>
    <property type="molecule type" value="Genomic_DNA"/>
</dbReference>
<sequence>MSNKWTLLQTWRHTAQRASYLCDWERLGCTTIRTHSPYDTRPAVRSRYAWALDIRGQTPVSPLRALLQLERRLNEALERVVEMMPE</sequence>